<protein>
    <recommendedName>
        <fullName evidence="3">DUF1748-domain-containing protein</fullName>
    </recommendedName>
</protein>
<keyword evidence="2" id="KW-1185">Reference proteome</keyword>
<dbReference type="GO" id="GO:0005737">
    <property type="term" value="C:cytoplasm"/>
    <property type="evidence" value="ECO:0007669"/>
    <property type="project" value="TreeGrafter"/>
</dbReference>
<evidence type="ECO:0000313" key="1">
    <source>
        <dbReference type="EMBL" id="RSH88644.1"/>
    </source>
</evidence>
<dbReference type="Proteomes" id="UP000279259">
    <property type="component" value="Unassembled WGS sequence"/>
</dbReference>
<accession>A0A427YCF6</accession>
<dbReference type="Pfam" id="PF08520">
    <property type="entry name" value="Mitofissin"/>
    <property type="match status" value="1"/>
</dbReference>
<dbReference type="EMBL" id="RSCD01000016">
    <property type="protein sequence ID" value="RSH88644.1"/>
    <property type="molecule type" value="Genomic_DNA"/>
</dbReference>
<dbReference type="PANTHER" id="PTHR28075">
    <property type="entry name" value="CHROMOSOME 16, WHOLE GENOME SHOTGUN SEQUENCE"/>
    <property type="match status" value="1"/>
</dbReference>
<dbReference type="PANTHER" id="PTHR28075:SF3">
    <property type="entry name" value="DUF1748-DOMAIN-CONTAINING PROTEIN"/>
    <property type="match status" value="1"/>
</dbReference>
<dbReference type="AlphaFoldDB" id="A0A427YCF6"/>
<dbReference type="OrthoDB" id="16824at2759"/>
<evidence type="ECO:0008006" key="3">
    <source>
        <dbReference type="Google" id="ProtNLM"/>
    </source>
</evidence>
<name>A0A427YCF6_9TREE</name>
<organism evidence="1 2">
    <name type="scientific">Saitozyma podzolica</name>
    <dbReference type="NCBI Taxonomy" id="1890683"/>
    <lineage>
        <taxon>Eukaryota</taxon>
        <taxon>Fungi</taxon>
        <taxon>Dikarya</taxon>
        <taxon>Basidiomycota</taxon>
        <taxon>Agaricomycotina</taxon>
        <taxon>Tremellomycetes</taxon>
        <taxon>Tremellales</taxon>
        <taxon>Trimorphomycetaceae</taxon>
        <taxon>Saitozyma</taxon>
    </lineage>
</organism>
<evidence type="ECO:0000313" key="2">
    <source>
        <dbReference type="Proteomes" id="UP000279259"/>
    </source>
</evidence>
<proteinExistence type="predicted"/>
<sequence>MVLGRLTHYAFDALAISAIFAGVKKSTGFAPATNLIPDSSIKSIADSYFSAGEVVFNMITGQAVTSQYFKKS</sequence>
<comment type="caution">
    <text evidence="1">The sequence shown here is derived from an EMBL/GenBank/DDBJ whole genome shotgun (WGS) entry which is preliminary data.</text>
</comment>
<gene>
    <name evidence="1" type="ORF">EHS25_002871</name>
</gene>
<dbReference type="InterPro" id="IPR013726">
    <property type="entry name" value="Mitofissin"/>
</dbReference>
<reference evidence="1 2" key="1">
    <citation type="submission" date="2018-11" db="EMBL/GenBank/DDBJ databases">
        <title>Genome sequence of Saitozyma podzolica DSM 27192.</title>
        <authorList>
            <person name="Aliyu H."/>
            <person name="Gorte O."/>
            <person name="Ochsenreither K."/>
        </authorList>
    </citation>
    <scope>NUCLEOTIDE SEQUENCE [LARGE SCALE GENOMIC DNA]</scope>
    <source>
        <strain evidence="1 2">DSM 27192</strain>
    </source>
</reference>